<evidence type="ECO:0000259" key="3">
    <source>
        <dbReference type="PROSITE" id="PS51186"/>
    </source>
</evidence>
<dbReference type="Proteomes" id="UP000602532">
    <property type="component" value="Unassembled WGS sequence"/>
</dbReference>
<organism evidence="4 5">
    <name type="scientific">Microbacterium gallinarum</name>
    <dbReference type="NCBI Taxonomy" id="2762209"/>
    <lineage>
        <taxon>Bacteria</taxon>
        <taxon>Bacillati</taxon>
        <taxon>Actinomycetota</taxon>
        <taxon>Actinomycetes</taxon>
        <taxon>Micrococcales</taxon>
        <taxon>Microbacteriaceae</taxon>
        <taxon>Microbacterium</taxon>
    </lineage>
</organism>
<dbReference type="EMBL" id="JACSPM010000004">
    <property type="protein sequence ID" value="MBD8024390.1"/>
    <property type="molecule type" value="Genomic_DNA"/>
</dbReference>
<comment type="caution">
    <text evidence="4">The sequence shown here is derived from an EMBL/GenBank/DDBJ whole genome shotgun (WGS) entry which is preliminary data.</text>
</comment>
<dbReference type="RefSeq" id="WP_191766732.1">
    <property type="nucleotide sequence ID" value="NZ_JACSPM010000004.1"/>
</dbReference>
<sequence>MTTISRPTPADRAEWNALWQAYITFYESEVPTHVTDSTFARILADDELHGAIARDASGRAIGLVHWLTHAATWSTGVYCYLEDLFVDPEARGSGTGRALIEHVREWAAQHGADKVYWLTQSDNATARALYDRVAVSTGFVHYEIDLDPGPVAGEAEA</sequence>
<dbReference type="PANTHER" id="PTHR43877">
    <property type="entry name" value="AMINOALKYLPHOSPHONATE N-ACETYLTRANSFERASE-RELATED-RELATED"/>
    <property type="match status" value="1"/>
</dbReference>
<feature type="domain" description="N-acetyltransferase" evidence="3">
    <location>
        <begin position="2"/>
        <end position="157"/>
    </location>
</feature>
<keyword evidence="1" id="KW-0808">Transferase</keyword>
<proteinExistence type="predicted"/>
<dbReference type="SUPFAM" id="SSF55729">
    <property type="entry name" value="Acyl-CoA N-acyltransferases (Nat)"/>
    <property type="match status" value="1"/>
</dbReference>
<dbReference type="InterPro" id="IPR050832">
    <property type="entry name" value="Bact_Acetyltransf"/>
</dbReference>
<dbReference type="InterPro" id="IPR000182">
    <property type="entry name" value="GNAT_dom"/>
</dbReference>
<gene>
    <name evidence="4" type="ORF">H9622_12425</name>
</gene>
<keyword evidence="5" id="KW-1185">Reference proteome</keyword>
<dbReference type="CDD" id="cd04301">
    <property type="entry name" value="NAT_SF"/>
    <property type="match status" value="1"/>
</dbReference>
<dbReference type="Gene3D" id="3.40.630.30">
    <property type="match status" value="1"/>
</dbReference>
<dbReference type="PROSITE" id="PS51186">
    <property type="entry name" value="GNAT"/>
    <property type="match status" value="1"/>
</dbReference>
<protein>
    <submittedName>
        <fullName evidence="4">GNAT family N-acetyltransferase</fullName>
    </submittedName>
</protein>
<evidence type="ECO:0000313" key="4">
    <source>
        <dbReference type="EMBL" id="MBD8024390.1"/>
    </source>
</evidence>
<name>A0ABR8X4Z1_9MICO</name>
<evidence type="ECO:0000313" key="5">
    <source>
        <dbReference type="Proteomes" id="UP000602532"/>
    </source>
</evidence>
<evidence type="ECO:0000256" key="2">
    <source>
        <dbReference type="ARBA" id="ARBA00023315"/>
    </source>
</evidence>
<evidence type="ECO:0000256" key="1">
    <source>
        <dbReference type="ARBA" id="ARBA00022679"/>
    </source>
</evidence>
<reference evidence="4 5" key="1">
    <citation type="submission" date="2020-08" db="EMBL/GenBank/DDBJ databases">
        <title>A Genomic Blueprint of the Chicken Gut Microbiome.</title>
        <authorList>
            <person name="Gilroy R."/>
            <person name="Ravi A."/>
            <person name="Getino M."/>
            <person name="Pursley I."/>
            <person name="Horton D.L."/>
            <person name="Alikhan N.-F."/>
            <person name="Baker D."/>
            <person name="Gharbi K."/>
            <person name="Hall N."/>
            <person name="Watson M."/>
            <person name="Adriaenssens E.M."/>
            <person name="Foster-Nyarko E."/>
            <person name="Jarju S."/>
            <person name="Secka A."/>
            <person name="Antonio M."/>
            <person name="Oren A."/>
            <person name="Chaudhuri R."/>
            <person name="La Ragione R.M."/>
            <person name="Hildebrand F."/>
            <person name="Pallen M.J."/>
        </authorList>
    </citation>
    <scope>NUCLEOTIDE SEQUENCE [LARGE SCALE GENOMIC DNA]</scope>
    <source>
        <strain evidence="4 5">Sa1CUA4</strain>
    </source>
</reference>
<keyword evidence="2" id="KW-0012">Acyltransferase</keyword>
<accession>A0ABR8X4Z1</accession>
<dbReference type="InterPro" id="IPR016181">
    <property type="entry name" value="Acyl_CoA_acyltransferase"/>
</dbReference>
<dbReference type="Pfam" id="PF00583">
    <property type="entry name" value="Acetyltransf_1"/>
    <property type="match status" value="1"/>
</dbReference>